<dbReference type="PRINTS" id="PR01415">
    <property type="entry name" value="ANKYRIN"/>
</dbReference>
<evidence type="ECO:0000256" key="3">
    <source>
        <dbReference type="PROSITE-ProRule" id="PRU00023"/>
    </source>
</evidence>
<proteinExistence type="predicted"/>
<feature type="repeat" description="ANK" evidence="3">
    <location>
        <begin position="133"/>
        <end position="165"/>
    </location>
</feature>
<dbReference type="SUPFAM" id="SSF48403">
    <property type="entry name" value="Ankyrin repeat"/>
    <property type="match status" value="1"/>
</dbReference>
<comment type="caution">
    <text evidence="5">The sequence shown here is derived from an EMBL/GenBank/DDBJ whole genome shotgun (WGS) entry which is preliminary data.</text>
</comment>
<evidence type="ECO:0000313" key="5">
    <source>
        <dbReference type="EMBL" id="CAI4219811.1"/>
    </source>
</evidence>
<keyword evidence="1" id="KW-0677">Repeat</keyword>
<name>A0A9P1HCG5_9PEZI</name>
<dbReference type="SMART" id="SM00248">
    <property type="entry name" value="ANK"/>
    <property type="match status" value="3"/>
</dbReference>
<sequence>MASLVENEGATSGNKLEPLQFEKQDSSAKRIRDAIQAGSEDIIGELLNKHPRNIEELDSEGRTLLHIAVENNKPFIIPLLLDHGANIEGHDGDGRTVLHRAAMQGTVNVTRILLERGANVEAVSKKARNRYGLRTTALYEAVRRSDITLTQLLLDNGADADATPGATDQQQPRIPLPLRGGGRLPGILGEWANAPRALPPPRDDPFKMAACQIFDVTMMEFHLYGHENEKRYSKSASIYELLYGIGPQATRESERPKELMGRRPDFTWYHIPANNEEVEEIGTFQTPELSLASFTTVQEWSYPDTA</sequence>
<feature type="region of interest" description="Disordered" evidence="4">
    <location>
        <begin position="1"/>
        <end position="23"/>
    </location>
</feature>
<reference evidence="5" key="1">
    <citation type="submission" date="2022-11" db="EMBL/GenBank/DDBJ databases">
        <authorList>
            <person name="Scott C."/>
            <person name="Bruce N."/>
        </authorList>
    </citation>
    <scope>NUCLEOTIDE SEQUENCE</scope>
</reference>
<dbReference type="Proteomes" id="UP000838763">
    <property type="component" value="Unassembled WGS sequence"/>
</dbReference>
<dbReference type="EMBL" id="CALLCH030000020">
    <property type="protein sequence ID" value="CAI4219811.1"/>
    <property type="molecule type" value="Genomic_DNA"/>
</dbReference>
<dbReference type="PANTHER" id="PTHR24198">
    <property type="entry name" value="ANKYRIN REPEAT AND PROTEIN KINASE DOMAIN-CONTAINING PROTEIN"/>
    <property type="match status" value="1"/>
</dbReference>
<dbReference type="PANTHER" id="PTHR24198:SF165">
    <property type="entry name" value="ANKYRIN REPEAT-CONTAINING PROTEIN-RELATED"/>
    <property type="match status" value="1"/>
</dbReference>
<evidence type="ECO:0000313" key="6">
    <source>
        <dbReference type="Proteomes" id="UP000838763"/>
    </source>
</evidence>
<keyword evidence="2 3" id="KW-0040">ANK repeat</keyword>
<gene>
    <name evidence="5" type="ORF">PPNO1_LOCUS9357</name>
</gene>
<organism evidence="5 6">
    <name type="scientific">Parascedosporium putredinis</name>
    <dbReference type="NCBI Taxonomy" id="1442378"/>
    <lineage>
        <taxon>Eukaryota</taxon>
        <taxon>Fungi</taxon>
        <taxon>Dikarya</taxon>
        <taxon>Ascomycota</taxon>
        <taxon>Pezizomycotina</taxon>
        <taxon>Sordariomycetes</taxon>
        <taxon>Hypocreomycetidae</taxon>
        <taxon>Microascales</taxon>
        <taxon>Microascaceae</taxon>
        <taxon>Parascedosporium</taxon>
    </lineage>
</organism>
<dbReference type="InterPro" id="IPR036770">
    <property type="entry name" value="Ankyrin_rpt-contain_sf"/>
</dbReference>
<evidence type="ECO:0000256" key="2">
    <source>
        <dbReference type="ARBA" id="ARBA00023043"/>
    </source>
</evidence>
<protein>
    <recommendedName>
        <fullName evidence="7">Ankyrin repeat protein</fullName>
    </recommendedName>
</protein>
<dbReference type="Gene3D" id="1.25.40.20">
    <property type="entry name" value="Ankyrin repeat-containing domain"/>
    <property type="match status" value="1"/>
</dbReference>
<dbReference type="OrthoDB" id="341259at2759"/>
<dbReference type="InterPro" id="IPR002110">
    <property type="entry name" value="Ankyrin_rpt"/>
</dbReference>
<dbReference type="PROSITE" id="PS50088">
    <property type="entry name" value="ANK_REPEAT"/>
    <property type="match status" value="3"/>
</dbReference>
<dbReference type="AlphaFoldDB" id="A0A9P1HCG5"/>
<feature type="repeat" description="ANK" evidence="3">
    <location>
        <begin position="60"/>
        <end position="92"/>
    </location>
</feature>
<evidence type="ECO:0000256" key="4">
    <source>
        <dbReference type="SAM" id="MobiDB-lite"/>
    </source>
</evidence>
<evidence type="ECO:0008006" key="7">
    <source>
        <dbReference type="Google" id="ProtNLM"/>
    </source>
</evidence>
<feature type="repeat" description="ANK" evidence="3">
    <location>
        <begin position="93"/>
        <end position="125"/>
    </location>
</feature>
<accession>A0A9P1HCG5</accession>
<keyword evidence="6" id="KW-1185">Reference proteome</keyword>
<dbReference type="PROSITE" id="PS50297">
    <property type="entry name" value="ANK_REP_REGION"/>
    <property type="match status" value="3"/>
</dbReference>
<evidence type="ECO:0000256" key="1">
    <source>
        <dbReference type="ARBA" id="ARBA00022737"/>
    </source>
</evidence>
<dbReference type="Pfam" id="PF12796">
    <property type="entry name" value="Ank_2"/>
    <property type="match status" value="1"/>
</dbReference>